<sequence length="531" mass="60666">MYERSTNAHKQQKLSSRGRRFSASHFLRTSSTSPSLYSVYLYTQMIAIQRTSASLVGATTGARSSPATSRRNHRAAAASTVTRRDGMRSHVTSMERRTKNSFRLPAIAMPSPEVNEQMQTMTYNETGKWRENFDLAGWAKEIREVEKEQRSDKYHEEDVKHLKKILGWANMCYYGGLGVMFLLPQLGVAQAFGANVLGAFMMSTAICARWTMVGHHVCHGGYNAAMTEGNEIKGRFHRRKFARGPWNRIIDWMDWMMPEAWDVEHNHLHHYQLGEDADPDLVERNMKTTREGPMPMWARYMQVAALSVIWKWFYYAPNTMKELFARRAREAEKRGEESYQPYTTGSMPSTVLTTVQSAFQGNFGAIIETAKCFAPYATFQFGVLPAVGYAIGGAQMAMATLATTLLADLFTNLHSFIVIATNHVGDDIYRFESETKPRTDDFYMRAVIGSANFRTGGDVNDFMHGWLNYQIEHHMWPDMSMRCYQRAQPKVKAICEKYGMPYVQENVFKRVGQLVDVMVGKRTMLVWENGD</sequence>
<reference evidence="15 16" key="1">
    <citation type="submission" date="2011-10" db="EMBL/GenBank/DDBJ databases">
        <authorList>
            <person name="Genoscope - CEA"/>
        </authorList>
    </citation>
    <scope>NUCLEOTIDE SEQUENCE [LARGE SCALE GENOMIC DNA]</scope>
    <source>
        <strain evidence="15 16">RCC 1105</strain>
    </source>
</reference>
<evidence type="ECO:0000256" key="1">
    <source>
        <dbReference type="ARBA" id="ARBA00004141"/>
    </source>
</evidence>
<dbReference type="PANTHER" id="PTHR19353">
    <property type="entry name" value="FATTY ACID DESATURASE 2"/>
    <property type="match status" value="1"/>
</dbReference>
<feature type="compositionally biased region" description="Basic residues" evidence="12">
    <location>
        <begin position="10"/>
        <end position="21"/>
    </location>
</feature>
<evidence type="ECO:0000259" key="14">
    <source>
        <dbReference type="Pfam" id="PF00487"/>
    </source>
</evidence>
<dbReference type="GO" id="GO:0006629">
    <property type="term" value="P:lipid metabolic process"/>
    <property type="evidence" value="ECO:0007669"/>
    <property type="project" value="UniProtKB-KW"/>
</dbReference>
<evidence type="ECO:0000256" key="3">
    <source>
        <dbReference type="ARBA" id="ARBA00009295"/>
    </source>
</evidence>
<dbReference type="AlphaFoldDB" id="K8FF74"/>
<feature type="region of interest" description="Disordered" evidence="12">
    <location>
        <begin position="1"/>
        <end position="21"/>
    </location>
</feature>
<dbReference type="GO" id="GO:0046872">
    <property type="term" value="F:metal ion binding"/>
    <property type="evidence" value="ECO:0007669"/>
    <property type="project" value="UniProtKB-KW"/>
</dbReference>
<feature type="compositionally biased region" description="Basic and acidic residues" evidence="12">
    <location>
        <begin position="82"/>
        <end position="95"/>
    </location>
</feature>
<dbReference type="KEGG" id="bpg:Bathy09g03190"/>
<dbReference type="InterPro" id="IPR012171">
    <property type="entry name" value="Fatty_acid_desaturase"/>
</dbReference>
<dbReference type="Proteomes" id="UP000198341">
    <property type="component" value="Chromosome 9"/>
</dbReference>
<keyword evidence="5 13" id="KW-0812">Transmembrane</keyword>
<dbReference type="STRING" id="41875.K8FF74"/>
<gene>
    <name evidence="15" type="ORF">Bathy09g03190</name>
</gene>
<dbReference type="PANTHER" id="PTHR19353:SF30">
    <property type="entry name" value="DELTA 8-(E)-SPHINGOLIPID DESATURASE"/>
    <property type="match status" value="1"/>
</dbReference>
<dbReference type="GO" id="GO:0016717">
    <property type="term" value="F:oxidoreductase activity, acting on paired donors, with oxidation of a pair of donors resulting in the reduction of molecular oxygen to two molecules of water"/>
    <property type="evidence" value="ECO:0007669"/>
    <property type="project" value="TreeGrafter"/>
</dbReference>
<keyword evidence="16" id="KW-1185">Reference proteome</keyword>
<dbReference type="RefSeq" id="XP_007511321.1">
    <property type="nucleotide sequence ID" value="XM_007511259.1"/>
</dbReference>
<evidence type="ECO:0000256" key="8">
    <source>
        <dbReference type="ARBA" id="ARBA00023002"/>
    </source>
</evidence>
<evidence type="ECO:0000256" key="13">
    <source>
        <dbReference type="SAM" id="Phobius"/>
    </source>
</evidence>
<proteinExistence type="inferred from homology"/>
<evidence type="ECO:0000256" key="9">
    <source>
        <dbReference type="ARBA" id="ARBA00023004"/>
    </source>
</evidence>
<comment type="pathway">
    <text evidence="2">Lipid metabolism.</text>
</comment>
<keyword evidence="4" id="KW-0349">Heme</keyword>
<evidence type="ECO:0000256" key="6">
    <source>
        <dbReference type="ARBA" id="ARBA00022723"/>
    </source>
</evidence>
<comment type="subcellular location">
    <subcellularLocation>
        <location evidence="1">Membrane</location>
        <topology evidence="1">Multi-pass membrane protein</topology>
    </subcellularLocation>
</comment>
<feature type="domain" description="Fatty acid desaturase" evidence="14">
    <location>
        <begin position="197"/>
        <end position="504"/>
    </location>
</feature>
<evidence type="ECO:0000256" key="11">
    <source>
        <dbReference type="ARBA" id="ARBA00023136"/>
    </source>
</evidence>
<keyword evidence="9" id="KW-0408">Iron</keyword>
<dbReference type="Pfam" id="PF00487">
    <property type="entry name" value="FA_desaturase"/>
    <property type="match status" value="1"/>
</dbReference>
<feature type="region of interest" description="Disordered" evidence="12">
    <location>
        <begin position="59"/>
        <end position="95"/>
    </location>
</feature>
<evidence type="ECO:0000313" key="16">
    <source>
        <dbReference type="Proteomes" id="UP000198341"/>
    </source>
</evidence>
<dbReference type="EMBL" id="FO082270">
    <property type="protein sequence ID" value="CCO66881.1"/>
    <property type="molecule type" value="Genomic_DNA"/>
</dbReference>
<dbReference type="GeneID" id="19013826"/>
<dbReference type="CDD" id="cd01060">
    <property type="entry name" value="Membrane-FADS-like"/>
    <property type="match status" value="1"/>
</dbReference>
<evidence type="ECO:0000256" key="5">
    <source>
        <dbReference type="ARBA" id="ARBA00022692"/>
    </source>
</evidence>
<keyword evidence="10" id="KW-0443">Lipid metabolism</keyword>
<dbReference type="InterPro" id="IPR005804">
    <property type="entry name" value="FA_desaturase_dom"/>
</dbReference>
<keyword evidence="8" id="KW-0560">Oxidoreductase</keyword>
<feature type="transmembrane region" description="Helical" evidence="13">
    <location>
        <begin position="165"/>
        <end position="183"/>
    </location>
</feature>
<protein>
    <recommendedName>
        <fullName evidence="14">Fatty acid desaturase domain-containing protein</fullName>
    </recommendedName>
</protein>
<dbReference type="OrthoDB" id="260091at2759"/>
<dbReference type="eggNOG" id="ENOG502QS6J">
    <property type="taxonomic scope" value="Eukaryota"/>
</dbReference>
<name>K8FF74_9CHLO</name>
<comment type="similarity">
    <text evidence="3">Belongs to the fatty acid desaturase type 1 family.</text>
</comment>
<evidence type="ECO:0000256" key="2">
    <source>
        <dbReference type="ARBA" id="ARBA00005189"/>
    </source>
</evidence>
<evidence type="ECO:0000256" key="7">
    <source>
        <dbReference type="ARBA" id="ARBA00022989"/>
    </source>
</evidence>
<accession>K8FF74</accession>
<evidence type="ECO:0000256" key="10">
    <source>
        <dbReference type="ARBA" id="ARBA00023098"/>
    </source>
</evidence>
<evidence type="ECO:0000313" key="15">
    <source>
        <dbReference type="EMBL" id="CCO66881.1"/>
    </source>
</evidence>
<keyword evidence="7 13" id="KW-1133">Transmembrane helix</keyword>
<organism evidence="15 16">
    <name type="scientific">Bathycoccus prasinos</name>
    <dbReference type="NCBI Taxonomy" id="41875"/>
    <lineage>
        <taxon>Eukaryota</taxon>
        <taxon>Viridiplantae</taxon>
        <taxon>Chlorophyta</taxon>
        <taxon>Mamiellophyceae</taxon>
        <taxon>Mamiellales</taxon>
        <taxon>Bathycoccaceae</taxon>
        <taxon>Bathycoccus</taxon>
    </lineage>
</organism>
<keyword evidence="6" id="KW-0479">Metal-binding</keyword>
<evidence type="ECO:0000256" key="4">
    <source>
        <dbReference type="ARBA" id="ARBA00022617"/>
    </source>
</evidence>
<evidence type="ECO:0000256" key="12">
    <source>
        <dbReference type="SAM" id="MobiDB-lite"/>
    </source>
</evidence>
<dbReference type="GO" id="GO:0016020">
    <property type="term" value="C:membrane"/>
    <property type="evidence" value="ECO:0007669"/>
    <property type="project" value="UniProtKB-SubCell"/>
</dbReference>
<keyword evidence="11 13" id="KW-0472">Membrane</keyword>